<keyword evidence="1" id="KW-0472">Membrane</keyword>
<dbReference type="EMBL" id="CM007898">
    <property type="protein sequence ID" value="OTG15208.1"/>
    <property type="molecule type" value="Genomic_DNA"/>
</dbReference>
<organism evidence="4 5">
    <name type="scientific">Helianthus annuus</name>
    <name type="common">Common sunflower</name>
    <dbReference type="NCBI Taxonomy" id="4232"/>
    <lineage>
        <taxon>Eukaryota</taxon>
        <taxon>Viridiplantae</taxon>
        <taxon>Streptophyta</taxon>
        <taxon>Embryophyta</taxon>
        <taxon>Tracheophyta</taxon>
        <taxon>Spermatophyta</taxon>
        <taxon>Magnoliopsida</taxon>
        <taxon>eudicotyledons</taxon>
        <taxon>Gunneridae</taxon>
        <taxon>Pentapetalae</taxon>
        <taxon>asterids</taxon>
        <taxon>campanulids</taxon>
        <taxon>Asterales</taxon>
        <taxon>Asteraceae</taxon>
        <taxon>Asteroideae</taxon>
        <taxon>Heliantheae alliance</taxon>
        <taxon>Heliantheae</taxon>
        <taxon>Helianthus</taxon>
    </lineage>
</organism>
<dbReference type="PANTHER" id="PTHR33831">
    <property type="entry name" value="GPI-ANCHORED PROTEIN"/>
    <property type="match status" value="1"/>
</dbReference>
<dbReference type="OMA" id="NIFQATY"/>
<sequence>MDSVKATTLLEGSLCFHIFLFTILLSISLNVIAEKLPPTSQSVSLPSSGIFQPIEISPSVLPNYPYLGKVLPPMYPYFPKTYKPVLTGRCPFNFSSISNIMEKTASDCSVLLASFVGNVICCPQFASSLHIFQGHFSKNSDSLVLQNATTADDCFSDIVEVLASKGANSSIPNMCSYKSLNLTGGSCPVKDISTFEKTVNTSKLLDACSVIDPLKECCRSVCQPAIMEAAFQISSAQTIVDKSMNTGLSNHVDVLNDCKGVVYSWLSRKLPSDAADTSFRILSACKVNKVCPLEMKEPVEVIKACKNVSAQSASCCSSLNSYIAGVQRQMLITNKQAIMCASLLGSKLRKGGVLTDVYELCDVDLKDFSLQVAYGDEGCLLRSLPADVGYDNSSGFSFTCDLSDNIAAPWPSSSSMASFSLCAPEMSLPALPTSDTVYPGCNGLFLDLFIIVLVLFIVPLNDLL</sequence>
<dbReference type="InterPro" id="IPR043891">
    <property type="entry name" value="SPARK"/>
</dbReference>
<dbReference type="AlphaFoldDB" id="A0A251TVP8"/>
<dbReference type="FunCoup" id="A0A251TVP8">
    <property type="interactions" value="2360"/>
</dbReference>
<dbReference type="OrthoDB" id="1906601at2759"/>
<accession>A0A251TVP8</accession>
<dbReference type="InterPro" id="IPR059003">
    <property type="entry name" value="At1g61900_C"/>
</dbReference>
<gene>
    <name evidence="4" type="ORF">HannXRQ_Chr09g0257931</name>
</gene>
<evidence type="ECO:0000256" key="1">
    <source>
        <dbReference type="SAM" id="Phobius"/>
    </source>
</evidence>
<dbReference type="Pfam" id="PF19160">
    <property type="entry name" value="SPARK"/>
    <property type="match status" value="1"/>
</dbReference>
<protein>
    <submittedName>
        <fullName evidence="4">Uncharacterized protein</fullName>
    </submittedName>
</protein>
<feature type="transmembrane region" description="Helical" evidence="1">
    <location>
        <begin position="437"/>
        <end position="458"/>
    </location>
</feature>
<dbReference type="PANTHER" id="PTHR33831:SF4">
    <property type="entry name" value="GPI-ANCHORED PROTEIN"/>
    <property type="match status" value="1"/>
</dbReference>
<dbReference type="InterPro" id="IPR040336">
    <property type="entry name" value="At1g61900-like"/>
</dbReference>
<dbReference type="Proteomes" id="UP000215914">
    <property type="component" value="Chromosome 9"/>
</dbReference>
<evidence type="ECO:0000313" key="5">
    <source>
        <dbReference type="Proteomes" id="UP000215914"/>
    </source>
</evidence>
<feature type="domain" description="SPARK" evidence="2">
    <location>
        <begin position="88"/>
        <end position="241"/>
    </location>
</feature>
<evidence type="ECO:0000259" key="3">
    <source>
        <dbReference type="Pfam" id="PF26584"/>
    </source>
</evidence>
<keyword evidence="1" id="KW-0812">Transmembrane</keyword>
<dbReference type="Pfam" id="PF26584">
    <property type="entry name" value="At1g61900"/>
    <property type="match status" value="1"/>
</dbReference>
<keyword evidence="5" id="KW-1185">Reference proteome</keyword>
<reference evidence="5" key="1">
    <citation type="journal article" date="2017" name="Nature">
        <title>The sunflower genome provides insights into oil metabolism, flowering and Asterid evolution.</title>
        <authorList>
            <person name="Badouin H."/>
            <person name="Gouzy J."/>
            <person name="Grassa C.J."/>
            <person name="Murat F."/>
            <person name="Staton S.E."/>
            <person name="Cottret L."/>
            <person name="Lelandais-Briere C."/>
            <person name="Owens G.L."/>
            <person name="Carrere S."/>
            <person name="Mayjonade B."/>
            <person name="Legrand L."/>
            <person name="Gill N."/>
            <person name="Kane N.C."/>
            <person name="Bowers J.E."/>
            <person name="Hubner S."/>
            <person name="Bellec A."/>
            <person name="Berard A."/>
            <person name="Berges H."/>
            <person name="Blanchet N."/>
            <person name="Boniface M.C."/>
            <person name="Brunel D."/>
            <person name="Catrice O."/>
            <person name="Chaidir N."/>
            <person name="Claudel C."/>
            <person name="Donnadieu C."/>
            <person name="Faraut T."/>
            <person name="Fievet G."/>
            <person name="Helmstetter N."/>
            <person name="King M."/>
            <person name="Knapp S.J."/>
            <person name="Lai Z."/>
            <person name="Le Paslier M.C."/>
            <person name="Lippi Y."/>
            <person name="Lorenzon L."/>
            <person name="Mandel J.R."/>
            <person name="Marage G."/>
            <person name="Marchand G."/>
            <person name="Marquand E."/>
            <person name="Bret-Mestries E."/>
            <person name="Morien E."/>
            <person name="Nambeesan S."/>
            <person name="Nguyen T."/>
            <person name="Pegot-Espagnet P."/>
            <person name="Pouilly N."/>
            <person name="Raftis F."/>
            <person name="Sallet E."/>
            <person name="Schiex T."/>
            <person name="Thomas J."/>
            <person name="Vandecasteele C."/>
            <person name="Vares D."/>
            <person name="Vear F."/>
            <person name="Vautrin S."/>
            <person name="Crespi M."/>
            <person name="Mangin B."/>
            <person name="Burke J.M."/>
            <person name="Salse J."/>
            <person name="Munos S."/>
            <person name="Vincourt P."/>
            <person name="Rieseberg L.H."/>
            <person name="Langlade N.B."/>
        </authorList>
    </citation>
    <scope>NUCLEOTIDE SEQUENCE [LARGE SCALE GENOMIC DNA]</scope>
    <source>
        <strain evidence="5">cv. SF193</strain>
    </source>
</reference>
<proteinExistence type="predicted"/>
<evidence type="ECO:0000259" key="2">
    <source>
        <dbReference type="Pfam" id="PF19160"/>
    </source>
</evidence>
<name>A0A251TVP8_HELAN</name>
<keyword evidence="1" id="KW-1133">Transmembrane helix</keyword>
<evidence type="ECO:0000313" key="4">
    <source>
        <dbReference type="EMBL" id="OTG15208.1"/>
    </source>
</evidence>
<dbReference type="InParanoid" id="A0A251TVP8"/>
<feature type="domain" description="At1g61900-like C-terminal" evidence="3">
    <location>
        <begin position="289"/>
        <end position="362"/>
    </location>
</feature>